<sequence>MIHVRGDPRPKVLWLRDLIPIDIRAEGRYSVSTMGNPGALMIQQAREDDQGKYECVARNSFGVVHSKAAHLYVKGAAQFSAVAILCYVWLIMERVAVA</sequence>
<name>A0A368G2D5_ANCCA</name>
<accession>A0A368G2D5</accession>
<evidence type="ECO:0000259" key="2">
    <source>
        <dbReference type="PROSITE" id="PS50835"/>
    </source>
</evidence>
<dbReference type="Pfam" id="PF07679">
    <property type="entry name" value="I-set"/>
    <property type="match status" value="1"/>
</dbReference>
<comment type="caution">
    <text evidence="3">The sequence shown here is derived from an EMBL/GenBank/DDBJ whole genome shotgun (WGS) entry which is preliminary data.</text>
</comment>
<dbReference type="InterPro" id="IPR013098">
    <property type="entry name" value="Ig_I-set"/>
</dbReference>
<evidence type="ECO:0000313" key="4">
    <source>
        <dbReference type="Proteomes" id="UP000252519"/>
    </source>
</evidence>
<dbReference type="AlphaFoldDB" id="A0A368G2D5"/>
<proteinExistence type="predicted"/>
<gene>
    <name evidence="3" type="ORF">ANCCAN_16988</name>
</gene>
<dbReference type="InterPro" id="IPR013783">
    <property type="entry name" value="Ig-like_fold"/>
</dbReference>
<keyword evidence="1" id="KW-1133">Transmembrane helix</keyword>
<dbReference type="EMBL" id="JOJR01000496">
    <property type="protein sequence ID" value="RCN37125.1"/>
    <property type="molecule type" value="Genomic_DNA"/>
</dbReference>
<organism evidence="3 4">
    <name type="scientific">Ancylostoma caninum</name>
    <name type="common">Dog hookworm</name>
    <dbReference type="NCBI Taxonomy" id="29170"/>
    <lineage>
        <taxon>Eukaryota</taxon>
        <taxon>Metazoa</taxon>
        <taxon>Ecdysozoa</taxon>
        <taxon>Nematoda</taxon>
        <taxon>Chromadorea</taxon>
        <taxon>Rhabditida</taxon>
        <taxon>Rhabditina</taxon>
        <taxon>Rhabditomorpha</taxon>
        <taxon>Strongyloidea</taxon>
        <taxon>Ancylostomatidae</taxon>
        <taxon>Ancylostomatinae</taxon>
        <taxon>Ancylostoma</taxon>
    </lineage>
</organism>
<feature type="domain" description="Ig-like" evidence="2">
    <location>
        <begin position="1"/>
        <end position="60"/>
    </location>
</feature>
<dbReference type="STRING" id="29170.A0A368G2D5"/>
<dbReference type="SUPFAM" id="SSF48726">
    <property type="entry name" value="Immunoglobulin"/>
    <property type="match status" value="1"/>
</dbReference>
<dbReference type="OrthoDB" id="10253954at2759"/>
<keyword evidence="1" id="KW-0472">Membrane</keyword>
<dbReference type="Gene3D" id="2.60.40.10">
    <property type="entry name" value="Immunoglobulins"/>
    <property type="match status" value="1"/>
</dbReference>
<evidence type="ECO:0000256" key="1">
    <source>
        <dbReference type="SAM" id="Phobius"/>
    </source>
</evidence>
<dbReference type="Proteomes" id="UP000252519">
    <property type="component" value="Unassembled WGS sequence"/>
</dbReference>
<reference evidence="3 4" key="1">
    <citation type="submission" date="2014-10" db="EMBL/GenBank/DDBJ databases">
        <title>Draft genome of the hookworm Ancylostoma caninum.</title>
        <authorList>
            <person name="Mitreva M."/>
        </authorList>
    </citation>
    <scope>NUCLEOTIDE SEQUENCE [LARGE SCALE GENOMIC DNA]</scope>
    <source>
        <strain evidence="3 4">Baltimore</strain>
    </source>
</reference>
<protein>
    <submittedName>
        <fullName evidence="3">Immunoglobulin I-set domain protein</fullName>
    </submittedName>
</protein>
<dbReference type="PANTHER" id="PTHR47633">
    <property type="entry name" value="IMMUNOGLOBULIN"/>
    <property type="match status" value="1"/>
</dbReference>
<dbReference type="InterPro" id="IPR036179">
    <property type="entry name" value="Ig-like_dom_sf"/>
</dbReference>
<dbReference type="InterPro" id="IPR007110">
    <property type="entry name" value="Ig-like_dom"/>
</dbReference>
<evidence type="ECO:0000313" key="3">
    <source>
        <dbReference type="EMBL" id="RCN37125.1"/>
    </source>
</evidence>
<dbReference type="PROSITE" id="PS50835">
    <property type="entry name" value="IG_LIKE"/>
    <property type="match status" value="1"/>
</dbReference>
<keyword evidence="4" id="KW-1185">Reference proteome</keyword>
<keyword evidence="1" id="KW-0812">Transmembrane</keyword>
<dbReference type="GO" id="GO:0004672">
    <property type="term" value="F:protein kinase activity"/>
    <property type="evidence" value="ECO:0007669"/>
    <property type="project" value="TreeGrafter"/>
</dbReference>
<dbReference type="PANTHER" id="PTHR47633:SF16">
    <property type="entry name" value="CAVP-TARGET PROTEIN-LIKE"/>
    <property type="match status" value="1"/>
</dbReference>
<feature type="transmembrane region" description="Helical" evidence="1">
    <location>
        <begin position="71"/>
        <end position="92"/>
    </location>
</feature>